<evidence type="ECO:0000313" key="2">
    <source>
        <dbReference type="EMBL" id="KAJ3087742.1"/>
    </source>
</evidence>
<protein>
    <submittedName>
        <fullName evidence="2">Uncharacterized protein</fullName>
    </submittedName>
</protein>
<accession>A0AAD5SPM3</accession>
<evidence type="ECO:0000313" key="3">
    <source>
        <dbReference type="Proteomes" id="UP001211907"/>
    </source>
</evidence>
<dbReference type="AlphaFoldDB" id="A0AAD5SPM3"/>
<dbReference type="EMBL" id="JADGJH010003995">
    <property type="protein sequence ID" value="KAJ3087742.1"/>
    <property type="molecule type" value="Genomic_DNA"/>
</dbReference>
<sequence length="107" mass="12448">MEYEARVPYPKTRETPPPGSLSAKNLPPPPKSHKQMLMHNYANYFVEAETAELNALHRKNVWIKRKRPKKRKLLCSKWVYTYKIGTTSDTVICFKVRLVAMGITQTQ</sequence>
<gene>
    <name evidence="2" type="ORF">HK100_008250</name>
</gene>
<name>A0AAD5SPM3_9FUNG</name>
<keyword evidence="3" id="KW-1185">Reference proteome</keyword>
<dbReference type="Proteomes" id="UP001211907">
    <property type="component" value="Unassembled WGS sequence"/>
</dbReference>
<evidence type="ECO:0000256" key="1">
    <source>
        <dbReference type="SAM" id="MobiDB-lite"/>
    </source>
</evidence>
<comment type="caution">
    <text evidence="2">The sequence shown here is derived from an EMBL/GenBank/DDBJ whole genome shotgun (WGS) entry which is preliminary data.</text>
</comment>
<reference evidence="2" key="1">
    <citation type="submission" date="2020-05" db="EMBL/GenBank/DDBJ databases">
        <title>Phylogenomic resolution of chytrid fungi.</title>
        <authorList>
            <person name="Stajich J.E."/>
            <person name="Amses K."/>
            <person name="Simmons R."/>
            <person name="Seto K."/>
            <person name="Myers J."/>
            <person name="Bonds A."/>
            <person name="Quandt C.A."/>
            <person name="Barry K."/>
            <person name="Liu P."/>
            <person name="Grigoriev I."/>
            <person name="Longcore J.E."/>
            <person name="James T.Y."/>
        </authorList>
    </citation>
    <scope>NUCLEOTIDE SEQUENCE</scope>
    <source>
        <strain evidence="2">JEL0513</strain>
    </source>
</reference>
<feature type="non-terminal residue" evidence="2">
    <location>
        <position position="107"/>
    </location>
</feature>
<organism evidence="2 3">
    <name type="scientific">Physocladia obscura</name>
    <dbReference type="NCBI Taxonomy" id="109957"/>
    <lineage>
        <taxon>Eukaryota</taxon>
        <taxon>Fungi</taxon>
        <taxon>Fungi incertae sedis</taxon>
        <taxon>Chytridiomycota</taxon>
        <taxon>Chytridiomycota incertae sedis</taxon>
        <taxon>Chytridiomycetes</taxon>
        <taxon>Chytridiales</taxon>
        <taxon>Chytriomycetaceae</taxon>
        <taxon>Physocladia</taxon>
    </lineage>
</organism>
<feature type="region of interest" description="Disordered" evidence="1">
    <location>
        <begin position="1"/>
        <end position="32"/>
    </location>
</feature>
<proteinExistence type="predicted"/>